<dbReference type="Proteomes" id="UP001359559">
    <property type="component" value="Unassembled WGS sequence"/>
</dbReference>
<evidence type="ECO:0000313" key="3">
    <source>
        <dbReference type="Proteomes" id="UP001359559"/>
    </source>
</evidence>
<keyword evidence="1" id="KW-0812">Transmembrane</keyword>
<evidence type="ECO:0000256" key="1">
    <source>
        <dbReference type="SAM" id="Phobius"/>
    </source>
</evidence>
<keyword evidence="1" id="KW-0472">Membrane</keyword>
<gene>
    <name evidence="2" type="ORF">RJT34_12922</name>
</gene>
<dbReference type="EMBL" id="JAYKXN010000003">
    <property type="protein sequence ID" value="KAK7302043.1"/>
    <property type="molecule type" value="Genomic_DNA"/>
</dbReference>
<protein>
    <submittedName>
        <fullName evidence="2">Uncharacterized protein</fullName>
    </submittedName>
</protein>
<feature type="transmembrane region" description="Helical" evidence="1">
    <location>
        <begin position="23"/>
        <end position="46"/>
    </location>
</feature>
<comment type="caution">
    <text evidence="2">The sequence shown here is derived from an EMBL/GenBank/DDBJ whole genome shotgun (WGS) entry which is preliminary data.</text>
</comment>
<evidence type="ECO:0000313" key="2">
    <source>
        <dbReference type="EMBL" id="KAK7302043.1"/>
    </source>
</evidence>
<name>A0AAN9PL87_CLITE</name>
<sequence>MLLYPVSYLVIGLRSNFVMESGFYITSFAATMLVAGLAVGLIFTVVDPHIAATIADAIVSKLCDENLCPREIFDFEVDYASHVNSLNGYSERASEGEGLDMERFTQSASPRCSNLTRLILPDRLPELTPHRCSPIVRVLLSPLHAGYDLSSPLLFQLIT</sequence>
<reference evidence="2 3" key="1">
    <citation type="submission" date="2024-01" db="EMBL/GenBank/DDBJ databases">
        <title>The genomes of 5 underutilized Papilionoideae crops provide insights into root nodulation and disease resistance.</title>
        <authorList>
            <person name="Yuan L."/>
        </authorList>
    </citation>
    <scope>NUCLEOTIDE SEQUENCE [LARGE SCALE GENOMIC DNA]</scope>
    <source>
        <strain evidence="2">LY-2023</strain>
        <tissue evidence="2">Leaf</tissue>
    </source>
</reference>
<organism evidence="2 3">
    <name type="scientific">Clitoria ternatea</name>
    <name type="common">Butterfly pea</name>
    <dbReference type="NCBI Taxonomy" id="43366"/>
    <lineage>
        <taxon>Eukaryota</taxon>
        <taxon>Viridiplantae</taxon>
        <taxon>Streptophyta</taxon>
        <taxon>Embryophyta</taxon>
        <taxon>Tracheophyta</taxon>
        <taxon>Spermatophyta</taxon>
        <taxon>Magnoliopsida</taxon>
        <taxon>eudicotyledons</taxon>
        <taxon>Gunneridae</taxon>
        <taxon>Pentapetalae</taxon>
        <taxon>rosids</taxon>
        <taxon>fabids</taxon>
        <taxon>Fabales</taxon>
        <taxon>Fabaceae</taxon>
        <taxon>Papilionoideae</taxon>
        <taxon>50 kb inversion clade</taxon>
        <taxon>NPAAA clade</taxon>
        <taxon>indigoferoid/millettioid clade</taxon>
        <taxon>Phaseoleae</taxon>
        <taxon>Clitoria</taxon>
    </lineage>
</organism>
<keyword evidence="3" id="KW-1185">Reference proteome</keyword>
<dbReference type="AlphaFoldDB" id="A0AAN9PL87"/>
<accession>A0AAN9PL87</accession>
<proteinExistence type="predicted"/>
<keyword evidence="1" id="KW-1133">Transmembrane helix</keyword>